<dbReference type="Pfam" id="PF04020">
    <property type="entry name" value="Phage_holin_4_2"/>
    <property type="match status" value="1"/>
</dbReference>
<dbReference type="AlphaFoldDB" id="A0A250FAB7"/>
<feature type="transmembrane region" description="Helical" evidence="1">
    <location>
        <begin position="5"/>
        <end position="23"/>
    </location>
</feature>
<sequence length="118" mass="12804">MRQYLIGIFVSAILIFLLGYLNVGAQIENFFSAILVAFVLSVLNVMVRPILTIISIPITVVTLGLFLLVINAVIILLAGEVVSGFVVHGFWGGMMFSVCLSLAQTLVFGIIEKEEVSN</sequence>
<reference evidence="3" key="1">
    <citation type="submission" date="2017-06" db="EMBL/GenBank/DDBJ databases">
        <title>Capnocytophaga spp. assemblies.</title>
        <authorList>
            <person name="Gulvik C.A."/>
        </authorList>
    </citation>
    <scope>NUCLEOTIDE SEQUENCE [LARGE SCALE GENOMIC DNA]</scope>
    <source>
        <strain evidence="3">H6253</strain>
    </source>
</reference>
<name>A0A250FAB7_9FLAO</name>
<gene>
    <name evidence="2" type="ORF">CGC53_06805</name>
</gene>
<evidence type="ECO:0000313" key="3">
    <source>
        <dbReference type="Proteomes" id="UP000217276"/>
    </source>
</evidence>
<feature type="transmembrane region" description="Helical" evidence="1">
    <location>
        <begin position="29"/>
        <end position="47"/>
    </location>
</feature>
<dbReference type="EMBL" id="CP022384">
    <property type="protein sequence ID" value="ATA82072.1"/>
    <property type="molecule type" value="Genomic_DNA"/>
</dbReference>
<proteinExistence type="predicted"/>
<dbReference type="PANTHER" id="PTHR37309">
    <property type="entry name" value="SLR0284 PROTEIN"/>
    <property type="match status" value="1"/>
</dbReference>
<keyword evidence="1" id="KW-1133">Transmembrane helix</keyword>
<organism evidence="2 3">
    <name type="scientific">Capnocytophaga leadbetteri</name>
    <dbReference type="NCBI Taxonomy" id="327575"/>
    <lineage>
        <taxon>Bacteria</taxon>
        <taxon>Pseudomonadati</taxon>
        <taxon>Bacteroidota</taxon>
        <taxon>Flavobacteriia</taxon>
        <taxon>Flavobacteriales</taxon>
        <taxon>Flavobacteriaceae</taxon>
        <taxon>Capnocytophaga</taxon>
    </lineage>
</organism>
<evidence type="ECO:0000256" key="1">
    <source>
        <dbReference type="SAM" id="Phobius"/>
    </source>
</evidence>
<protein>
    <submittedName>
        <fullName evidence="2">Phage holin family protein</fullName>
    </submittedName>
</protein>
<dbReference type="PANTHER" id="PTHR37309:SF1">
    <property type="entry name" value="SLR0284 PROTEIN"/>
    <property type="match status" value="1"/>
</dbReference>
<evidence type="ECO:0000313" key="2">
    <source>
        <dbReference type="EMBL" id="ATA82072.1"/>
    </source>
</evidence>
<keyword evidence="3" id="KW-1185">Reference proteome</keyword>
<feature type="transmembrane region" description="Helical" evidence="1">
    <location>
        <begin position="90"/>
        <end position="111"/>
    </location>
</feature>
<dbReference type="KEGG" id="clk:CGC53_06805"/>
<keyword evidence="1" id="KW-0472">Membrane</keyword>
<dbReference type="InterPro" id="IPR007165">
    <property type="entry name" value="Phage_holin_4_2"/>
</dbReference>
<dbReference type="RefSeq" id="WP_009390906.1">
    <property type="nucleotide sequence ID" value="NZ_CALIIH010000040.1"/>
</dbReference>
<accession>A0A250FAB7</accession>
<dbReference type="Proteomes" id="UP000217276">
    <property type="component" value="Chromosome"/>
</dbReference>
<keyword evidence="1" id="KW-0812">Transmembrane</keyword>
<feature type="transmembrane region" description="Helical" evidence="1">
    <location>
        <begin position="54"/>
        <end position="78"/>
    </location>
</feature>